<comment type="caution">
    <text evidence="1">The sequence shown here is derived from an EMBL/GenBank/DDBJ whole genome shotgun (WGS) entry which is preliminary data.</text>
</comment>
<organism evidence="1 2">
    <name type="scientific">Puccinia striiformis f. sp. tritici</name>
    <dbReference type="NCBI Taxonomy" id="168172"/>
    <lineage>
        <taxon>Eukaryota</taxon>
        <taxon>Fungi</taxon>
        <taxon>Dikarya</taxon>
        <taxon>Basidiomycota</taxon>
        <taxon>Pucciniomycotina</taxon>
        <taxon>Pucciniomycetes</taxon>
        <taxon>Pucciniales</taxon>
        <taxon>Pucciniaceae</taxon>
        <taxon>Puccinia</taxon>
    </lineage>
</organism>
<accession>A0ACC0E677</accession>
<reference evidence="2" key="1">
    <citation type="journal article" date="2018" name="BMC Genomics">
        <title>Genomic insights into host adaptation between the wheat stripe rust pathogen (Puccinia striiformis f. sp. tritici) and the barley stripe rust pathogen (Puccinia striiformis f. sp. hordei).</title>
        <authorList>
            <person name="Xia C."/>
            <person name="Wang M."/>
            <person name="Yin C."/>
            <person name="Cornejo O.E."/>
            <person name="Hulbert S.H."/>
            <person name="Chen X."/>
        </authorList>
    </citation>
    <scope>NUCLEOTIDE SEQUENCE [LARGE SCALE GENOMIC DNA]</scope>
    <source>
        <strain evidence="2">93-210</strain>
    </source>
</reference>
<reference evidence="2" key="2">
    <citation type="journal article" date="2018" name="Mol. Plant Microbe Interact.">
        <title>Genome sequence resources for the wheat stripe rust pathogen (Puccinia striiformis f. sp. tritici) and the barley stripe rust pathogen (Puccinia striiformis f. sp. hordei).</title>
        <authorList>
            <person name="Xia C."/>
            <person name="Wang M."/>
            <person name="Yin C."/>
            <person name="Cornejo O.E."/>
            <person name="Hulbert S.H."/>
            <person name="Chen X."/>
        </authorList>
    </citation>
    <scope>NUCLEOTIDE SEQUENCE [LARGE SCALE GENOMIC DNA]</scope>
    <source>
        <strain evidence="2">93-210</strain>
    </source>
</reference>
<protein>
    <submittedName>
        <fullName evidence="1">Uncharacterized protein</fullName>
    </submittedName>
</protein>
<sequence>MRKLFRCPLSVFPSSDDTLSSLICLLGLFFSLRFPYHDPFLWRCRFNLSGCQRPTLKDNTGGRLRTPSVVTDGI</sequence>
<dbReference type="EMBL" id="CM045873">
    <property type="protein sequence ID" value="KAI7947220.1"/>
    <property type="molecule type" value="Genomic_DNA"/>
</dbReference>
<evidence type="ECO:0000313" key="1">
    <source>
        <dbReference type="EMBL" id="KAI7947220.1"/>
    </source>
</evidence>
<proteinExistence type="predicted"/>
<gene>
    <name evidence="1" type="ORF">MJO28_009128</name>
</gene>
<evidence type="ECO:0000313" key="2">
    <source>
        <dbReference type="Proteomes" id="UP001060170"/>
    </source>
</evidence>
<name>A0ACC0E677_9BASI</name>
<keyword evidence="2" id="KW-1185">Reference proteome</keyword>
<dbReference type="Proteomes" id="UP001060170">
    <property type="component" value="Chromosome 9"/>
</dbReference>
<reference evidence="1 2" key="3">
    <citation type="journal article" date="2022" name="Microbiol. Spectr.">
        <title>Folding features and dynamics of 3D genome architecture in plant fungal pathogens.</title>
        <authorList>
            <person name="Xia C."/>
        </authorList>
    </citation>
    <scope>NUCLEOTIDE SEQUENCE [LARGE SCALE GENOMIC DNA]</scope>
    <source>
        <strain evidence="1 2">93-210</strain>
    </source>
</reference>